<feature type="domain" description="Reverse transcriptase" evidence="16">
    <location>
        <begin position="405"/>
        <end position="645"/>
    </location>
</feature>
<comment type="similarity">
    <text evidence="2">Belongs to the beta type-B retroviral polymerase family. HERV class-II K(HML-2) pol subfamily.</text>
</comment>
<dbReference type="Pfam" id="PF00665">
    <property type="entry name" value="rve"/>
    <property type="match status" value="1"/>
</dbReference>
<keyword evidence="12" id="KW-0862">Zinc</keyword>
<evidence type="ECO:0000256" key="6">
    <source>
        <dbReference type="ARBA" id="ARBA00022695"/>
    </source>
</evidence>
<feature type="region of interest" description="Disordered" evidence="13">
    <location>
        <begin position="1085"/>
        <end position="1106"/>
    </location>
</feature>
<dbReference type="InterPro" id="IPR016197">
    <property type="entry name" value="Chromo-like_dom_sf"/>
</dbReference>
<keyword evidence="12" id="KW-0863">Zinc-finger</keyword>
<keyword evidence="9" id="KW-0378">Hydrolase</keyword>
<dbReference type="Pfam" id="PF00078">
    <property type="entry name" value="RVT_1"/>
    <property type="match status" value="1"/>
</dbReference>
<reference evidence="18" key="1">
    <citation type="submission" date="2023-06" db="EMBL/GenBank/DDBJ databases">
        <title>Male Hemibagrus guttatus genome.</title>
        <authorList>
            <person name="Bian C."/>
        </authorList>
    </citation>
    <scope>NUCLEOTIDE SEQUENCE</scope>
    <source>
        <strain evidence="18">Male_cb2023</strain>
        <tissue evidence="18">Muscle</tissue>
    </source>
</reference>
<keyword evidence="10" id="KW-0238">DNA-binding</keyword>
<accession>A0AAE0RJD6</accession>
<dbReference type="InterPro" id="IPR045358">
    <property type="entry name" value="Ty3_capsid"/>
</dbReference>
<evidence type="ECO:0000256" key="7">
    <source>
        <dbReference type="ARBA" id="ARBA00022722"/>
    </source>
</evidence>
<feature type="compositionally biased region" description="Basic and acidic residues" evidence="13">
    <location>
        <begin position="1085"/>
        <end position="1098"/>
    </location>
</feature>
<dbReference type="Pfam" id="PF00385">
    <property type="entry name" value="Chromo"/>
    <property type="match status" value="1"/>
</dbReference>
<comment type="subcellular location">
    <subcellularLocation>
        <location evidence="1">Nucleus</location>
    </subcellularLocation>
</comment>
<keyword evidence="19" id="KW-1185">Reference proteome</keyword>
<sequence>MVQWAMRRSDRHSDTTRMSAPDPVAELVEALRRALNPAAATSAFAAASPSPPVIASPVAAPAPFSGSVGDCNGFLLQCSLALEMQPQLYPDDKAKVAFIISRLEGKALRWAEPLWTQHHPAVTSLSSFLEHFQEVFGTPAGDSSIGERLCRLRQGALTVSDFALQFRTLASASGWNEQALITTYRQGLNPSIRLHLAAYEDSIGLEKFIQLSIRVATRMQLCLEEHQDQLLPPAAPRRSEHVRCPEPADEPMDLEHSDVATIERQRERQRRLAQNRCLYCGRLGHFIAECPTRPARSVLRLKLTATQKAYQIHAVTGRTLQTVHHLAGPLSLQVGALHCEELHLLVLENATTDIILGRPWLELHDPVLSWKTGEILKWGEHCFGACFPNLPAPSPPQVHHLPAQATSASKLPPHRPWDCAIDLIPGEPVPKGRIYSLSIPEEKAMEEYIQEALTQGYIRPSTSPAASSFFFVAKKDGGLPLERLRGATIFTKLDLRSAYNLIRIREGDEWKTAFVTPTGHYEYLVMPYGLANAPSVFQDFMHTVLREFLHKCALVYIDDILIYSRSLAEHRQHSSVHFLGYILDRSGVRMDERKPKSLAWNPAASQAFDTLKTAFTTAPLLVHPNPELPFIVEVDASTTGVGAVLSQQQGKPPVLHPCAFFSKKLSPAEANYDIGNRELLAIKLALEEWRHWLEGAKHPFVVLTDHKNLEYLRAAKRLNPRQARWALFFTRFHFTISYRPGPKNVKADALSRLHGQEEPSEEPEPILPEKLFVSPISWSGETLPESDAHTSTPPGGPPGLQFIPRAQRSSLLHSTHASLGTGHPGIQGTLSLLRQRFWWPGMASDVQRGYTCVLVIIDRFSKSCRLVPLPGPPTAFDTAECLFNHVFRYFGLPEDIVSDRGPQFTSRVWKAFLKRLGVTVSLSSGYHPQTNGQTERKIQECVLGYQPPLFPWDGEPSDVPAVDHWFQESERVWDAAHRQLQRALRRRRTTADLRRSKAPEYRPGQKVWLSTRDIKMRLPSKKLKSGESEGPPPPLIIDEGPAYLVRDILDSRRRGGRLEYLVDWEGYGPEERSWVPRKDVLDPTLLEDFHAGHPDRPAPRGRGRPP</sequence>
<feature type="region of interest" description="Disordered" evidence="13">
    <location>
        <begin position="1"/>
        <end position="20"/>
    </location>
</feature>
<dbReference type="FunFam" id="3.10.20.370:FF:000003">
    <property type="entry name" value="Transposon Tf2-6 polyprotein"/>
    <property type="match status" value="1"/>
</dbReference>
<dbReference type="InterPro" id="IPR050951">
    <property type="entry name" value="Retrovirus_Pol_polyprotein"/>
</dbReference>
<comment type="caution">
    <text evidence="18">The sequence shown here is derived from an EMBL/GenBank/DDBJ whole genome shotgun (WGS) entry which is preliminary data.</text>
</comment>
<dbReference type="GO" id="GO:0006508">
    <property type="term" value="P:proteolysis"/>
    <property type="evidence" value="ECO:0007669"/>
    <property type="project" value="UniProtKB-KW"/>
</dbReference>
<dbReference type="Pfam" id="PF17919">
    <property type="entry name" value="RT_RNaseH_2"/>
    <property type="match status" value="1"/>
</dbReference>
<evidence type="ECO:0000256" key="13">
    <source>
        <dbReference type="SAM" id="MobiDB-lite"/>
    </source>
</evidence>
<keyword evidence="11" id="KW-0511">Multifunctional enzyme</keyword>
<dbReference type="Gene3D" id="2.40.50.40">
    <property type="match status" value="1"/>
</dbReference>
<dbReference type="InterPro" id="IPR043502">
    <property type="entry name" value="DNA/RNA_pol_sf"/>
</dbReference>
<feature type="domain" description="CCHC-type" evidence="15">
    <location>
        <begin position="276"/>
        <end position="291"/>
    </location>
</feature>
<dbReference type="GO" id="GO:0015074">
    <property type="term" value="P:DNA integration"/>
    <property type="evidence" value="ECO:0007669"/>
    <property type="project" value="InterPro"/>
</dbReference>
<keyword evidence="12" id="KW-0479">Metal-binding</keyword>
<dbReference type="Gene3D" id="3.30.70.270">
    <property type="match status" value="1"/>
</dbReference>
<dbReference type="SUPFAM" id="SSF56672">
    <property type="entry name" value="DNA/RNA polymerases"/>
    <property type="match status" value="1"/>
</dbReference>
<dbReference type="SUPFAM" id="SSF57756">
    <property type="entry name" value="Retrovirus zinc finger-like domains"/>
    <property type="match status" value="1"/>
</dbReference>
<dbReference type="PROSITE" id="PS50878">
    <property type="entry name" value="RT_POL"/>
    <property type="match status" value="1"/>
</dbReference>
<dbReference type="InterPro" id="IPR036875">
    <property type="entry name" value="Znf_CCHC_sf"/>
</dbReference>
<feature type="region of interest" description="Disordered" evidence="13">
    <location>
        <begin position="781"/>
        <end position="803"/>
    </location>
</feature>
<dbReference type="GO" id="GO:0005634">
    <property type="term" value="C:nucleus"/>
    <property type="evidence" value="ECO:0007669"/>
    <property type="project" value="UniProtKB-SubCell"/>
</dbReference>
<evidence type="ECO:0000256" key="2">
    <source>
        <dbReference type="ARBA" id="ARBA00010879"/>
    </source>
</evidence>
<proteinExistence type="inferred from homology"/>
<dbReference type="GO" id="GO:0016779">
    <property type="term" value="F:nucleotidyltransferase activity"/>
    <property type="evidence" value="ECO:0007669"/>
    <property type="project" value="UniProtKB-KW"/>
</dbReference>
<dbReference type="InterPro" id="IPR012337">
    <property type="entry name" value="RNaseH-like_sf"/>
</dbReference>
<protein>
    <recommendedName>
        <fullName evidence="3">ribonuclease H</fullName>
        <ecNumber evidence="3">3.1.26.4</ecNumber>
    </recommendedName>
</protein>
<dbReference type="Gene3D" id="2.40.70.10">
    <property type="entry name" value="Acid Proteases"/>
    <property type="match status" value="1"/>
</dbReference>
<organism evidence="18 19">
    <name type="scientific">Hemibagrus guttatus</name>
    <dbReference type="NCBI Taxonomy" id="175788"/>
    <lineage>
        <taxon>Eukaryota</taxon>
        <taxon>Metazoa</taxon>
        <taxon>Chordata</taxon>
        <taxon>Craniata</taxon>
        <taxon>Vertebrata</taxon>
        <taxon>Euteleostomi</taxon>
        <taxon>Actinopterygii</taxon>
        <taxon>Neopterygii</taxon>
        <taxon>Teleostei</taxon>
        <taxon>Ostariophysi</taxon>
        <taxon>Siluriformes</taxon>
        <taxon>Bagridae</taxon>
        <taxon>Hemibagrus</taxon>
    </lineage>
</organism>
<evidence type="ECO:0000256" key="9">
    <source>
        <dbReference type="ARBA" id="ARBA00022759"/>
    </source>
</evidence>
<dbReference type="Gene3D" id="3.10.10.10">
    <property type="entry name" value="HIV Type 1 Reverse Transcriptase, subunit A, domain 1"/>
    <property type="match status" value="2"/>
</dbReference>
<keyword evidence="4" id="KW-0645">Protease</keyword>
<dbReference type="Gene3D" id="3.10.20.370">
    <property type="match status" value="1"/>
</dbReference>
<evidence type="ECO:0000256" key="10">
    <source>
        <dbReference type="ARBA" id="ARBA00023125"/>
    </source>
</evidence>
<feature type="domain" description="Integrase catalytic" evidence="17">
    <location>
        <begin position="820"/>
        <end position="939"/>
    </location>
</feature>
<dbReference type="InterPro" id="IPR001878">
    <property type="entry name" value="Znf_CCHC"/>
</dbReference>
<evidence type="ECO:0000256" key="5">
    <source>
        <dbReference type="ARBA" id="ARBA00022679"/>
    </source>
</evidence>
<dbReference type="CDD" id="cd00024">
    <property type="entry name" value="CD_CSD"/>
    <property type="match status" value="1"/>
</dbReference>
<dbReference type="GO" id="GO:0004190">
    <property type="term" value="F:aspartic-type endopeptidase activity"/>
    <property type="evidence" value="ECO:0007669"/>
    <property type="project" value="UniProtKB-KW"/>
</dbReference>
<keyword evidence="7" id="KW-0540">Nuclease</keyword>
<dbReference type="GO" id="GO:0004523">
    <property type="term" value="F:RNA-DNA hybrid ribonuclease activity"/>
    <property type="evidence" value="ECO:0007669"/>
    <property type="project" value="UniProtKB-EC"/>
</dbReference>
<dbReference type="InterPro" id="IPR036397">
    <property type="entry name" value="RNaseH_sf"/>
</dbReference>
<dbReference type="Proteomes" id="UP001274896">
    <property type="component" value="Unassembled WGS sequence"/>
</dbReference>
<dbReference type="InterPro" id="IPR041577">
    <property type="entry name" value="RT_RNaseH_2"/>
</dbReference>
<dbReference type="EMBL" id="JAUCMX010000001">
    <property type="protein sequence ID" value="KAK3556180.1"/>
    <property type="molecule type" value="Genomic_DNA"/>
</dbReference>
<keyword evidence="5" id="KW-0808">Transferase</keyword>
<dbReference type="InterPro" id="IPR000953">
    <property type="entry name" value="Chromo/chromo_shadow_dom"/>
</dbReference>
<dbReference type="PROSITE" id="PS50013">
    <property type="entry name" value="CHROMO_2"/>
    <property type="match status" value="1"/>
</dbReference>
<evidence type="ECO:0000313" key="18">
    <source>
        <dbReference type="EMBL" id="KAK3556180.1"/>
    </source>
</evidence>
<feature type="domain" description="Chromo" evidence="14">
    <location>
        <begin position="1043"/>
        <end position="1101"/>
    </location>
</feature>
<evidence type="ECO:0000259" key="16">
    <source>
        <dbReference type="PROSITE" id="PS50878"/>
    </source>
</evidence>
<name>A0AAE0RJD6_9TELE</name>
<dbReference type="SMART" id="SM00298">
    <property type="entry name" value="CHROMO"/>
    <property type="match status" value="1"/>
</dbReference>
<evidence type="ECO:0000259" key="17">
    <source>
        <dbReference type="PROSITE" id="PS50994"/>
    </source>
</evidence>
<dbReference type="CDD" id="cd09274">
    <property type="entry name" value="RNase_HI_RT_Ty3"/>
    <property type="match status" value="1"/>
</dbReference>
<dbReference type="PROSITE" id="PS50994">
    <property type="entry name" value="INTEGRASE"/>
    <property type="match status" value="1"/>
</dbReference>
<dbReference type="CDD" id="cd01647">
    <property type="entry name" value="RT_LTR"/>
    <property type="match status" value="1"/>
</dbReference>
<dbReference type="Gene3D" id="3.30.420.10">
    <property type="entry name" value="Ribonuclease H-like superfamily/Ribonuclease H"/>
    <property type="match status" value="1"/>
</dbReference>
<dbReference type="AlphaFoldDB" id="A0AAE0RJD6"/>
<dbReference type="InterPro" id="IPR043128">
    <property type="entry name" value="Rev_trsase/Diguanyl_cyclase"/>
</dbReference>
<dbReference type="InterPro" id="IPR021109">
    <property type="entry name" value="Peptidase_aspartic_dom_sf"/>
</dbReference>
<dbReference type="PANTHER" id="PTHR37984">
    <property type="entry name" value="PROTEIN CBG26694"/>
    <property type="match status" value="1"/>
</dbReference>
<dbReference type="InterPro" id="IPR023780">
    <property type="entry name" value="Chromo_domain"/>
</dbReference>
<evidence type="ECO:0000259" key="15">
    <source>
        <dbReference type="PROSITE" id="PS50158"/>
    </source>
</evidence>
<evidence type="ECO:0000256" key="4">
    <source>
        <dbReference type="ARBA" id="ARBA00022670"/>
    </source>
</evidence>
<evidence type="ECO:0000256" key="1">
    <source>
        <dbReference type="ARBA" id="ARBA00004123"/>
    </source>
</evidence>
<evidence type="ECO:0000256" key="3">
    <source>
        <dbReference type="ARBA" id="ARBA00012180"/>
    </source>
</evidence>
<evidence type="ECO:0000256" key="11">
    <source>
        <dbReference type="ARBA" id="ARBA00023268"/>
    </source>
</evidence>
<keyword evidence="9" id="KW-0255">Endonuclease</keyword>
<dbReference type="PROSITE" id="PS50158">
    <property type="entry name" value="ZF_CCHC"/>
    <property type="match status" value="1"/>
</dbReference>
<evidence type="ECO:0000256" key="12">
    <source>
        <dbReference type="PROSITE-ProRule" id="PRU00047"/>
    </source>
</evidence>
<evidence type="ECO:0000313" key="19">
    <source>
        <dbReference type="Proteomes" id="UP001274896"/>
    </source>
</evidence>
<evidence type="ECO:0000256" key="8">
    <source>
        <dbReference type="ARBA" id="ARBA00022750"/>
    </source>
</evidence>
<dbReference type="InterPro" id="IPR000477">
    <property type="entry name" value="RT_dom"/>
</dbReference>
<keyword evidence="8" id="KW-0064">Aspartyl protease</keyword>
<keyword evidence="6" id="KW-0548">Nucleotidyltransferase</keyword>
<dbReference type="CDD" id="cd00303">
    <property type="entry name" value="retropepsin_like"/>
    <property type="match status" value="1"/>
</dbReference>
<dbReference type="GO" id="GO:0003677">
    <property type="term" value="F:DNA binding"/>
    <property type="evidence" value="ECO:0007669"/>
    <property type="project" value="UniProtKB-KW"/>
</dbReference>
<dbReference type="SUPFAM" id="SSF53098">
    <property type="entry name" value="Ribonuclease H-like"/>
    <property type="match status" value="1"/>
</dbReference>
<dbReference type="Pfam" id="PF19259">
    <property type="entry name" value="Ty3_capsid"/>
    <property type="match status" value="1"/>
</dbReference>
<dbReference type="PANTHER" id="PTHR37984:SF5">
    <property type="entry name" value="PROTEIN NYNRIN-LIKE"/>
    <property type="match status" value="1"/>
</dbReference>
<dbReference type="GO" id="GO:0008270">
    <property type="term" value="F:zinc ion binding"/>
    <property type="evidence" value="ECO:0007669"/>
    <property type="project" value="UniProtKB-KW"/>
</dbReference>
<dbReference type="SUPFAM" id="SSF54160">
    <property type="entry name" value="Chromo domain-like"/>
    <property type="match status" value="1"/>
</dbReference>
<dbReference type="Gene3D" id="4.10.60.10">
    <property type="entry name" value="Zinc finger, CCHC-type"/>
    <property type="match status" value="1"/>
</dbReference>
<gene>
    <name evidence="18" type="ORF">QTP70_005583</name>
</gene>
<dbReference type="InterPro" id="IPR001584">
    <property type="entry name" value="Integrase_cat-core"/>
</dbReference>
<dbReference type="EC" id="3.1.26.4" evidence="3"/>
<evidence type="ECO:0000259" key="14">
    <source>
        <dbReference type="PROSITE" id="PS50013"/>
    </source>
</evidence>